<dbReference type="InterPro" id="IPR012967">
    <property type="entry name" value="COMT_dimerisation"/>
</dbReference>
<dbReference type="VEuPathDB" id="FungiDB:Z518_00664"/>
<gene>
    <name evidence="6" type="ORF">Z518_00664</name>
</gene>
<dbReference type="Pfam" id="PF08100">
    <property type="entry name" value="Dimerisation"/>
    <property type="match status" value="1"/>
</dbReference>
<dbReference type="PANTHER" id="PTHR43712">
    <property type="entry name" value="PUTATIVE (AFU_ORTHOLOGUE AFUA_4G14580)-RELATED"/>
    <property type="match status" value="1"/>
</dbReference>
<dbReference type="EMBL" id="KN847475">
    <property type="protein sequence ID" value="KIX09584.1"/>
    <property type="molecule type" value="Genomic_DNA"/>
</dbReference>
<sequence length="425" mass="47971">MAATAATPTDLTQRARKLIDEVHTFRAELDQYKASNSKSNDETCPLQPDLSYEIVDASKALVHDLTELYYYWMDVASGYMETQAFEVFMRLRLHEKLPDCGDISVQELSTAVGVDVQRLGRILRLLVLRFCITQTRPGYFAHGAASRWLVRNGSVAAYVETALDIFQKAATSLADTILLDRPGEIGDGTSFTTRFGEDLYSYWKKHESKMQRFQMGMHDRRLVQEAVNSYPWDVLQGKVVDVGGGNGQIAVQIALLNPHLDFVVQDTFVNDDRVKLVNSLGLEGRVRFEVHDYYQPQSITDASVFFIKHCLHNNDDQNCIRILKALVPALENSPTNPVLLVSEYVLPEENDTTVSRELARQLHNCDVAMMVLFNAMERTASQYQALLTAADPRLKILKVHHVGNDRLSTMEIRLDKSLPKNTVDG</sequence>
<reference evidence="6 7" key="1">
    <citation type="submission" date="2015-01" db="EMBL/GenBank/DDBJ databases">
        <title>The Genome Sequence of Rhinocladiella mackenzie CBS 650.93.</title>
        <authorList>
            <consortium name="The Broad Institute Genomics Platform"/>
            <person name="Cuomo C."/>
            <person name="de Hoog S."/>
            <person name="Gorbushina A."/>
            <person name="Stielow B."/>
            <person name="Teixiera M."/>
            <person name="Abouelleil A."/>
            <person name="Chapman S.B."/>
            <person name="Priest M."/>
            <person name="Young S.K."/>
            <person name="Wortman J."/>
            <person name="Nusbaum C."/>
            <person name="Birren B."/>
        </authorList>
    </citation>
    <scope>NUCLEOTIDE SEQUENCE [LARGE SCALE GENOMIC DNA]</scope>
    <source>
        <strain evidence="6 7">CBS 650.93</strain>
    </source>
</reference>
<dbReference type="Pfam" id="PF00891">
    <property type="entry name" value="Methyltransf_2"/>
    <property type="match status" value="1"/>
</dbReference>
<dbReference type="GO" id="GO:0046983">
    <property type="term" value="F:protein dimerization activity"/>
    <property type="evidence" value="ECO:0007669"/>
    <property type="project" value="InterPro"/>
</dbReference>
<dbReference type="InterPro" id="IPR029063">
    <property type="entry name" value="SAM-dependent_MTases_sf"/>
</dbReference>
<keyword evidence="3" id="KW-0949">S-adenosyl-L-methionine</keyword>
<dbReference type="GeneID" id="25288735"/>
<feature type="domain" description="O-methyltransferase dimerisation" evidence="5">
    <location>
        <begin position="73"/>
        <end position="151"/>
    </location>
</feature>
<protein>
    <recommendedName>
        <fullName evidence="8">O-methyltransferase domain-containing protein</fullName>
    </recommendedName>
</protein>
<keyword evidence="2" id="KW-0808">Transferase</keyword>
<proteinExistence type="predicted"/>
<evidence type="ECO:0000313" key="7">
    <source>
        <dbReference type="Proteomes" id="UP000053617"/>
    </source>
</evidence>
<organism evidence="6 7">
    <name type="scientific">Rhinocladiella mackenziei CBS 650.93</name>
    <dbReference type="NCBI Taxonomy" id="1442369"/>
    <lineage>
        <taxon>Eukaryota</taxon>
        <taxon>Fungi</taxon>
        <taxon>Dikarya</taxon>
        <taxon>Ascomycota</taxon>
        <taxon>Pezizomycotina</taxon>
        <taxon>Eurotiomycetes</taxon>
        <taxon>Chaetothyriomycetidae</taxon>
        <taxon>Chaetothyriales</taxon>
        <taxon>Herpotrichiellaceae</taxon>
        <taxon>Rhinocladiella</taxon>
    </lineage>
</organism>
<name>A0A0D2IU48_9EURO</name>
<keyword evidence="7" id="KW-1185">Reference proteome</keyword>
<dbReference type="InterPro" id="IPR016461">
    <property type="entry name" value="COMT-like"/>
</dbReference>
<dbReference type="Proteomes" id="UP000053617">
    <property type="component" value="Unassembled WGS sequence"/>
</dbReference>
<evidence type="ECO:0000256" key="3">
    <source>
        <dbReference type="ARBA" id="ARBA00022691"/>
    </source>
</evidence>
<dbReference type="SUPFAM" id="SSF53335">
    <property type="entry name" value="S-adenosyl-L-methionine-dependent methyltransferases"/>
    <property type="match status" value="1"/>
</dbReference>
<evidence type="ECO:0000256" key="2">
    <source>
        <dbReference type="ARBA" id="ARBA00022679"/>
    </source>
</evidence>
<dbReference type="RefSeq" id="XP_013276720.1">
    <property type="nucleotide sequence ID" value="XM_013421266.1"/>
</dbReference>
<dbReference type="GO" id="GO:0032259">
    <property type="term" value="P:methylation"/>
    <property type="evidence" value="ECO:0007669"/>
    <property type="project" value="UniProtKB-KW"/>
</dbReference>
<feature type="domain" description="O-methyltransferase C-terminal" evidence="4">
    <location>
        <begin position="175"/>
        <end position="390"/>
    </location>
</feature>
<dbReference type="GO" id="GO:0008171">
    <property type="term" value="F:O-methyltransferase activity"/>
    <property type="evidence" value="ECO:0007669"/>
    <property type="project" value="InterPro"/>
</dbReference>
<dbReference type="PANTHER" id="PTHR43712:SF16">
    <property type="entry name" value="O-METHYLTRANSFERASE ELCB"/>
    <property type="match status" value="1"/>
</dbReference>
<dbReference type="InterPro" id="IPR036390">
    <property type="entry name" value="WH_DNA-bd_sf"/>
</dbReference>
<keyword evidence="1" id="KW-0489">Methyltransferase</keyword>
<dbReference type="SUPFAM" id="SSF46785">
    <property type="entry name" value="Winged helix' DNA-binding domain"/>
    <property type="match status" value="1"/>
</dbReference>
<dbReference type="Gene3D" id="1.10.10.10">
    <property type="entry name" value="Winged helix-like DNA-binding domain superfamily/Winged helix DNA-binding domain"/>
    <property type="match status" value="1"/>
</dbReference>
<accession>A0A0D2IU48</accession>
<dbReference type="Gene3D" id="3.40.50.150">
    <property type="entry name" value="Vaccinia Virus protein VP39"/>
    <property type="match status" value="1"/>
</dbReference>
<dbReference type="OrthoDB" id="1606438at2759"/>
<dbReference type="PROSITE" id="PS51683">
    <property type="entry name" value="SAM_OMT_II"/>
    <property type="match status" value="1"/>
</dbReference>
<evidence type="ECO:0000256" key="1">
    <source>
        <dbReference type="ARBA" id="ARBA00022603"/>
    </source>
</evidence>
<evidence type="ECO:0000313" key="6">
    <source>
        <dbReference type="EMBL" id="KIX09584.1"/>
    </source>
</evidence>
<dbReference type="InterPro" id="IPR036388">
    <property type="entry name" value="WH-like_DNA-bd_sf"/>
</dbReference>
<evidence type="ECO:0000259" key="5">
    <source>
        <dbReference type="Pfam" id="PF08100"/>
    </source>
</evidence>
<dbReference type="InterPro" id="IPR001077">
    <property type="entry name" value="COMT_C"/>
</dbReference>
<dbReference type="HOGENOM" id="CLU_005533_1_3_1"/>
<evidence type="ECO:0000259" key="4">
    <source>
        <dbReference type="Pfam" id="PF00891"/>
    </source>
</evidence>
<evidence type="ECO:0008006" key="8">
    <source>
        <dbReference type="Google" id="ProtNLM"/>
    </source>
</evidence>
<dbReference type="AlphaFoldDB" id="A0A0D2IU48"/>